<dbReference type="EMBL" id="CALNXJ010000013">
    <property type="protein sequence ID" value="CAH3111978.1"/>
    <property type="molecule type" value="Genomic_DNA"/>
</dbReference>
<keyword evidence="13" id="KW-1185">Reference proteome</keyword>
<dbReference type="Gene3D" id="3.40.50.410">
    <property type="entry name" value="von Willebrand factor, type A domain"/>
    <property type="match status" value="1"/>
</dbReference>
<dbReference type="Gene3D" id="2.60.120.260">
    <property type="entry name" value="Galactose-binding domain-like"/>
    <property type="match status" value="2"/>
</dbReference>
<evidence type="ECO:0000259" key="11">
    <source>
        <dbReference type="PROSITE" id="PS51092"/>
    </source>
</evidence>
<name>A0AAU9WH03_9CNID</name>
<feature type="domain" description="Fibronectin type-II" evidence="11">
    <location>
        <begin position="564"/>
        <end position="610"/>
    </location>
</feature>
<keyword evidence="5" id="KW-0325">Glycoprotein</keyword>
<dbReference type="InterPro" id="IPR000421">
    <property type="entry name" value="FA58C"/>
</dbReference>
<evidence type="ECO:0000256" key="1">
    <source>
        <dbReference type="ARBA" id="ARBA00022536"/>
    </source>
</evidence>
<protein>
    <submittedName>
        <fullName evidence="12">Uncharacterized protein</fullName>
    </submittedName>
</protein>
<dbReference type="InterPro" id="IPR036465">
    <property type="entry name" value="vWFA_dom_sf"/>
</dbReference>
<dbReference type="InterPro" id="IPR000742">
    <property type="entry name" value="EGF"/>
</dbReference>
<dbReference type="PROSITE" id="PS51092">
    <property type="entry name" value="FN2_2"/>
    <property type="match status" value="1"/>
</dbReference>
<keyword evidence="1 6" id="KW-0245">EGF-like domain</keyword>
<dbReference type="PANTHER" id="PTHR24020:SF84">
    <property type="entry name" value="VWFA DOMAIN-CONTAINING PROTEIN"/>
    <property type="match status" value="1"/>
</dbReference>
<dbReference type="Gene3D" id="2.10.25.10">
    <property type="entry name" value="Laminin"/>
    <property type="match status" value="1"/>
</dbReference>
<evidence type="ECO:0000256" key="6">
    <source>
        <dbReference type="PROSITE-ProRule" id="PRU00076"/>
    </source>
</evidence>
<evidence type="ECO:0000256" key="2">
    <source>
        <dbReference type="ARBA" id="ARBA00022729"/>
    </source>
</evidence>
<dbReference type="InterPro" id="IPR013806">
    <property type="entry name" value="Kringle-like"/>
</dbReference>
<dbReference type="SUPFAM" id="SSF49785">
    <property type="entry name" value="Galactose-binding domain-like"/>
    <property type="match status" value="2"/>
</dbReference>
<proteinExistence type="predicted"/>
<evidence type="ECO:0000256" key="3">
    <source>
        <dbReference type="ARBA" id="ARBA00022737"/>
    </source>
</evidence>
<dbReference type="SUPFAM" id="SSF53300">
    <property type="entry name" value="vWA-like"/>
    <property type="match status" value="1"/>
</dbReference>
<dbReference type="Proteomes" id="UP001159428">
    <property type="component" value="Unassembled WGS sequence"/>
</dbReference>
<evidence type="ECO:0000256" key="7">
    <source>
        <dbReference type="PROSITE-ProRule" id="PRU00479"/>
    </source>
</evidence>
<evidence type="ECO:0000259" key="10">
    <source>
        <dbReference type="PROSITE" id="PS50234"/>
    </source>
</evidence>
<evidence type="ECO:0000313" key="12">
    <source>
        <dbReference type="EMBL" id="CAH3111978.1"/>
    </source>
</evidence>
<dbReference type="CDD" id="cd00054">
    <property type="entry name" value="EGF_CA"/>
    <property type="match status" value="1"/>
</dbReference>
<evidence type="ECO:0000259" key="9">
    <source>
        <dbReference type="PROSITE" id="PS50026"/>
    </source>
</evidence>
<dbReference type="SMART" id="SM00181">
    <property type="entry name" value="EGF"/>
    <property type="match status" value="1"/>
</dbReference>
<evidence type="ECO:0000313" key="13">
    <source>
        <dbReference type="Proteomes" id="UP001159428"/>
    </source>
</evidence>
<dbReference type="PANTHER" id="PTHR24020">
    <property type="entry name" value="COLLAGEN ALPHA"/>
    <property type="match status" value="1"/>
</dbReference>
<dbReference type="PROSITE" id="PS00022">
    <property type="entry name" value="EGF_1"/>
    <property type="match status" value="1"/>
</dbReference>
<dbReference type="PROSITE" id="PS50022">
    <property type="entry name" value="FA58C_3"/>
    <property type="match status" value="1"/>
</dbReference>
<dbReference type="SMART" id="SM00179">
    <property type="entry name" value="EGF_CA"/>
    <property type="match status" value="1"/>
</dbReference>
<sequence>MNVVFSVEGSYTLGEANFQNIFSFIFNSSSNFDLATNKTWIITLAGNETRVYKTKEDLKNATAQHFPNSSQVSLGKLLESVKDWLYGNYSRMDVATIVVVITSQKSDDDIAIPTINLKNSNVTLFSVAIGSQVSLGQLSEIASNPKEDHLLQATNTTELSQNFNLTLARRIFVDKCVSSPCSNNGNCTSFTGGYKCTCPPEFQGDNCEMSISVDYLRLGCFTNASQTIPSLESDNATYLDGDFETRENVVKKCALETAKKGYKLFVMHNLKACHSGPDAHLIDFTDLEGCGPGNEDEVYLVGAKCGDLLKDGLIHLSSSTIQGSSYNSSWRVPLLDGDYSWCPKEDDPVRKLKVDLGRETYLNKVTLQGKKDSVDYPDNYCFGSIVNGGQEREIIRNESTCLISLSTASSNAKTEVTPSLGSLEAQYLSFSPWRPFKGDGLCLRVDVFRKYNTSTKVSVLREAGNLIMCNHSNVRSGFSCPPLIDGPVAWCPIQSVALPFHHHFFQMDLGQPFNISKVVVQGAKDASEWPYKFCLRYGLNGSDLKELTQYQKECLVSRCTHKTTRGKCCVFPFIYEGQMKYSCIKNNHNQPWCATTDNYDKDKLWDNCKGTRNFETLRDIF</sequence>
<dbReference type="Pfam" id="PF00092">
    <property type="entry name" value="VWA"/>
    <property type="match status" value="1"/>
</dbReference>
<reference evidence="12 13" key="1">
    <citation type="submission" date="2022-05" db="EMBL/GenBank/DDBJ databases">
        <authorList>
            <consortium name="Genoscope - CEA"/>
            <person name="William W."/>
        </authorList>
    </citation>
    <scope>NUCLEOTIDE SEQUENCE [LARGE SCALE GENOMIC DNA]</scope>
</reference>
<dbReference type="AlphaFoldDB" id="A0AAU9WH03"/>
<dbReference type="InterPro" id="IPR002035">
    <property type="entry name" value="VWF_A"/>
</dbReference>
<dbReference type="InterPro" id="IPR001881">
    <property type="entry name" value="EGF-like_Ca-bd_dom"/>
</dbReference>
<dbReference type="Pfam" id="PF00040">
    <property type="entry name" value="fn2"/>
    <property type="match status" value="1"/>
</dbReference>
<dbReference type="SUPFAM" id="SSF57196">
    <property type="entry name" value="EGF/Laminin"/>
    <property type="match status" value="1"/>
</dbReference>
<dbReference type="Gene3D" id="2.10.10.10">
    <property type="entry name" value="Fibronectin, type II, collagen-binding"/>
    <property type="match status" value="1"/>
</dbReference>
<comment type="caution">
    <text evidence="7">Lacks conserved residue(s) required for the propagation of feature annotation.</text>
</comment>
<dbReference type="CDD" id="cd00062">
    <property type="entry name" value="FN2"/>
    <property type="match status" value="1"/>
</dbReference>
<dbReference type="FunFam" id="2.10.25.10:FF:000434">
    <property type="entry name" value="Predicted protein"/>
    <property type="match status" value="1"/>
</dbReference>
<dbReference type="SMART" id="SM00059">
    <property type="entry name" value="FN2"/>
    <property type="match status" value="1"/>
</dbReference>
<dbReference type="InterPro" id="IPR008979">
    <property type="entry name" value="Galactose-bd-like_sf"/>
</dbReference>
<dbReference type="PROSITE" id="PS50234">
    <property type="entry name" value="VWFA"/>
    <property type="match status" value="1"/>
</dbReference>
<feature type="domain" description="VWFA" evidence="10">
    <location>
        <begin position="2"/>
        <end position="171"/>
    </location>
</feature>
<organism evidence="12 13">
    <name type="scientific">Pocillopora meandrina</name>
    <dbReference type="NCBI Taxonomy" id="46732"/>
    <lineage>
        <taxon>Eukaryota</taxon>
        <taxon>Metazoa</taxon>
        <taxon>Cnidaria</taxon>
        <taxon>Anthozoa</taxon>
        <taxon>Hexacorallia</taxon>
        <taxon>Scleractinia</taxon>
        <taxon>Astrocoeniina</taxon>
        <taxon>Pocilloporidae</taxon>
        <taxon>Pocillopora</taxon>
    </lineage>
</organism>
<dbReference type="SUPFAM" id="SSF57440">
    <property type="entry name" value="Kringle-like"/>
    <property type="match status" value="1"/>
</dbReference>
<dbReference type="PROSITE" id="PS50026">
    <property type="entry name" value="EGF_3"/>
    <property type="match status" value="1"/>
</dbReference>
<dbReference type="Pfam" id="PF00754">
    <property type="entry name" value="F5_F8_type_C"/>
    <property type="match status" value="2"/>
</dbReference>
<evidence type="ECO:0000256" key="4">
    <source>
        <dbReference type="ARBA" id="ARBA00023157"/>
    </source>
</evidence>
<dbReference type="InterPro" id="IPR050525">
    <property type="entry name" value="ECM_Assembly_Org"/>
</dbReference>
<feature type="domain" description="F5/8 type C" evidence="8">
    <location>
        <begin position="295"/>
        <end position="450"/>
    </location>
</feature>
<dbReference type="InterPro" id="IPR036943">
    <property type="entry name" value="FN_type2_sf"/>
</dbReference>
<keyword evidence="2" id="KW-0732">Signal</keyword>
<comment type="caution">
    <text evidence="12">The sequence shown here is derived from an EMBL/GenBank/DDBJ whole genome shotgun (WGS) entry which is preliminary data.</text>
</comment>
<keyword evidence="4 6" id="KW-1015">Disulfide bond</keyword>
<accession>A0AAU9WH03</accession>
<dbReference type="GO" id="GO:0005509">
    <property type="term" value="F:calcium ion binding"/>
    <property type="evidence" value="ECO:0007669"/>
    <property type="project" value="InterPro"/>
</dbReference>
<gene>
    <name evidence="12" type="ORF">PMEA_00004897</name>
</gene>
<dbReference type="InterPro" id="IPR000562">
    <property type="entry name" value="FN_type2_dom"/>
</dbReference>
<keyword evidence="3" id="KW-0677">Repeat</keyword>
<evidence type="ECO:0000256" key="5">
    <source>
        <dbReference type="ARBA" id="ARBA00023180"/>
    </source>
</evidence>
<feature type="disulfide bond" evidence="6">
    <location>
        <begin position="198"/>
        <end position="207"/>
    </location>
</feature>
<feature type="domain" description="EGF-like" evidence="9">
    <location>
        <begin position="172"/>
        <end position="208"/>
    </location>
</feature>
<evidence type="ECO:0000259" key="8">
    <source>
        <dbReference type="PROSITE" id="PS50022"/>
    </source>
</evidence>